<dbReference type="AlphaFoldDB" id="A0A1R4HF38"/>
<name>A0A1R4HF38_9GAMM</name>
<sequence>MTSVEILEEQIAELDSASFAKLRDWLIEFDQSRWDKQIEADSNAGKLDFLINAALAEHQAGKTRDL</sequence>
<proteinExistence type="predicted"/>
<dbReference type="RefSeq" id="WP_087147834.1">
    <property type="nucleotide sequence ID" value="NZ_FUKJ01000337.1"/>
</dbReference>
<accession>A0A1R4HF38</accession>
<protein>
    <submittedName>
        <fullName evidence="1">Uncharacterized protein</fullName>
    </submittedName>
</protein>
<keyword evidence="2" id="KW-1185">Reference proteome</keyword>
<organism evidence="1 2">
    <name type="scientific">Crenothrix polyspora</name>
    <dbReference type="NCBI Taxonomy" id="360316"/>
    <lineage>
        <taxon>Bacteria</taxon>
        <taxon>Pseudomonadati</taxon>
        <taxon>Pseudomonadota</taxon>
        <taxon>Gammaproteobacteria</taxon>
        <taxon>Methylococcales</taxon>
        <taxon>Crenotrichaceae</taxon>
        <taxon>Crenothrix</taxon>
    </lineage>
</organism>
<dbReference type="Proteomes" id="UP000195442">
    <property type="component" value="Unassembled WGS sequence"/>
</dbReference>
<evidence type="ECO:0000313" key="1">
    <source>
        <dbReference type="EMBL" id="SJM94510.1"/>
    </source>
</evidence>
<reference evidence="2" key="1">
    <citation type="submission" date="2017-02" db="EMBL/GenBank/DDBJ databases">
        <authorList>
            <person name="Daims H."/>
        </authorList>
    </citation>
    <scope>NUCLEOTIDE SEQUENCE [LARGE SCALE GENOMIC DNA]</scope>
</reference>
<evidence type="ECO:0000313" key="2">
    <source>
        <dbReference type="Proteomes" id="UP000195442"/>
    </source>
</evidence>
<dbReference type="OrthoDB" id="9800707at2"/>
<gene>
    <name evidence="1" type="ORF">CRENPOLYSF2_4010004</name>
</gene>
<dbReference type="EMBL" id="FUKJ01000337">
    <property type="protein sequence ID" value="SJM94510.1"/>
    <property type="molecule type" value="Genomic_DNA"/>
</dbReference>